<sequence>MVTSTTAPYLIIAFSSSFSSLSFAPSSASQPNFGFGNAASSSSPSPAFFAVVASKSTSFSFSTSLMPLFSKVTIIIASTPAASTIIALTLAFPAFNLSSSSSTTTASSVAEPTGSFGSFFGFSLSTKPSTLASSSQSQSATTTPVFIVPLNAKVPRSRTNGLFVEVYPHANVNSITVGLPGSSSTASITSISTITQTSSLLLVALSSGYISFSVCTRDGADALSLDASNLLSMKKSSSATAAISTTPKLPYEITEKKISNQDQFPYLLGFIFLVSLYI</sequence>
<dbReference type="GeneID" id="111310717"/>
<proteinExistence type="predicted"/>
<keyword evidence="1" id="KW-1185">Reference proteome</keyword>
<dbReference type="KEGG" id="dzi:111310717"/>
<accession>A0A6P6ALZ1</accession>
<dbReference type="Proteomes" id="UP000515121">
    <property type="component" value="Unplaced"/>
</dbReference>
<name>A0A6P6ALZ1_DURZI</name>
<organism evidence="1 2">
    <name type="scientific">Durio zibethinus</name>
    <name type="common">Durian</name>
    <dbReference type="NCBI Taxonomy" id="66656"/>
    <lineage>
        <taxon>Eukaryota</taxon>
        <taxon>Viridiplantae</taxon>
        <taxon>Streptophyta</taxon>
        <taxon>Embryophyta</taxon>
        <taxon>Tracheophyta</taxon>
        <taxon>Spermatophyta</taxon>
        <taxon>Magnoliopsida</taxon>
        <taxon>eudicotyledons</taxon>
        <taxon>Gunneridae</taxon>
        <taxon>Pentapetalae</taxon>
        <taxon>rosids</taxon>
        <taxon>malvids</taxon>
        <taxon>Malvales</taxon>
        <taxon>Malvaceae</taxon>
        <taxon>Helicteroideae</taxon>
        <taxon>Durio</taxon>
    </lineage>
</organism>
<dbReference type="RefSeq" id="XP_022765876.1">
    <property type="nucleotide sequence ID" value="XM_022910141.1"/>
</dbReference>
<gene>
    <name evidence="2" type="primary">LOC111310717</name>
</gene>
<protein>
    <submittedName>
        <fullName evidence="2">Nuclear pore complex protein NUP62-like</fullName>
    </submittedName>
</protein>
<evidence type="ECO:0000313" key="2">
    <source>
        <dbReference type="RefSeq" id="XP_022765876.1"/>
    </source>
</evidence>
<dbReference type="AlphaFoldDB" id="A0A6P6ALZ1"/>
<reference evidence="2" key="1">
    <citation type="submission" date="2025-08" db="UniProtKB">
        <authorList>
            <consortium name="RefSeq"/>
        </authorList>
    </citation>
    <scope>IDENTIFICATION</scope>
    <source>
        <tissue evidence="2">Fruit stalk</tissue>
    </source>
</reference>
<evidence type="ECO:0000313" key="1">
    <source>
        <dbReference type="Proteomes" id="UP000515121"/>
    </source>
</evidence>